<dbReference type="EMBL" id="JADNRY010000027">
    <property type="protein sequence ID" value="KAF9072073.1"/>
    <property type="molecule type" value="Genomic_DNA"/>
</dbReference>
<evidence type="ECO:0000313" key="2">
    <source>
        <dbReference type="EMBL" id="KAF9072073.1"/>
    </source>
</evidence>
<dbReference type="Proteomes" id="UP000772434">
    <property type="component" value="Unassembled WGS sequence"/>
</dbReference>
<name>A0A9P5PZK3_9AGAR</name>
<dbReference type="AlphaFoldDB" id="A0A9P5PZK3"/>
<reference evidence="2" key="1">
    <citation type="submission" date="2020-11" db="EMBL/GenBank/DDBJ databases">
        <authorList>
            <consortium name="DOE Joint Genome Institute"/>
            <person name="Ahrendt S."/>
            <person name="Riley R."/>
            <person name="Andreopoulos W."/>
            <person name="Labutti K."/>
            <person name="Pangilinan J."/>
            <person name="Ruiz-Duenas F.J."/>
            <person name="Barrasa J.M."/>
            <person name="Sanchez-Garcia M."/>
            <person name="Camarero S."/>
            <person name="Miyauchi S."/>
            <person name="Serrano A."/>
            <person name="Linde D."/>
            <person name="Babiker R."/>
            <person name="Drula E."/>
            <person name="Ayuso-Fernandez I."/>
            <person name="Pacheco R."/>
            <person name="Padilla G."/>
            <person name="Ferreira P."/>
            <person name="Barriuso J."/>
            <person name="Kellner H."/>
            <person name="Castanera R."/>
            <person name="Alfaro M."/>
            <person name="Ramirez L."/>
            <person name="Pisabarro A.G."/>
            <person name="Kuo A."/>
            <person name="Tritt A."/>
            <person name="Lipzen A."/>
            <person name="He G."/>
            <person name="Yan M."/>
            <person name="Ng V."/>
            <person name="Cullen D."/>
            <person name="Martin F."/>
            <person name="Rosso M.-N."/>
            <person name="Henrissat B."/>
            <person name="Hibbett D."/>
            <person name="Martinez A.T."/>
            <person name="Grigoriev I.V."/>
        </authorList>
    </citation>
    <scope>NUCLEOTIDE SEQUENCE</scope>
    <source>
        <strain evidence="2">AH 40177</strain>
    </source>
</reference>
<evidence type="ECO:0000256" key="1">
    <source>
        <dbReference type="SAM" id="SignalP"/>
    </source>
</evidence>
<organism evidence="2 3">
    <name type="scientific">Rhodocollybia butyracea</name>
    <dbReference type="NCBI Taxonomy" id="206335"/>
    <lineage>
        <taxon>Eukaryota</taxon>
        <taxon>Fungi</taxon>
        <taxon>Dikarya</taxon>
        <taxon>Basidiomycota</taxon>
        <taxon>Agaricomycotina</taxon>
        <taxon>Agaricomycetes</taxon>
        <taxon>Agaricomycetidae</taxon>
        <taxon>Agaricales</taxon>
        <taxon>Marasmiineae</taxon>
        <taxon>Omphalotaceae</taxon>
        <taxon>Rhodocollybia</taxon>
    </lineage>
</organism>
<evidence type="ECO:0000313" key="3">
    <source>
        <dbReference type="Proteomes" id="UP000772434"/>
    </source>
</evidence>
<protein>
    <submittedName>
        <fullName evidence="2">Uncharacterized protein</fullName>
    </submittedName>
</protein>
<feature type="chain" id="PRO_5040483971" evidence="1">
    <location>
        <begin position="17"/>
        <end position="340"/>
    </location>
</feature>
<accession>A0A9P5PZK3</accession>
<keyword evidence="3" id="KW-1185">Reference proteome</keyword>
<proteinExistence type="predicted"/>
<gene>
    <name evidence="2" type="ORF">BDP27DRAFT_1418430</name>
</gene>
<sequence>MRFALLLTLMAGSILAVSPQPVRRKEPVKQAEHIVAFIDLEKGVTDDSDSGDLGIGPPGYTGLINAALGTQSISWRYRGEHKPEGDLGWVLLKLTRGPYCTVQRPCFAWIAKGDSYPTRRQKINYMGIFRGPPPNQPGGAVEYIAGSPAKIHDDKDKRSKNEWETLMNNFATKKISGVPVPKPVFPAALDPPTVTLIDLSNGQPLPSQDVRWGLKTPLTRTLNKIFDLSGHSTITYHGTPKSLSVPVSFEFWGGDLRCTKMTPCYGWASNGPNPTRGDKAAFYMGIAQKTGEKWTYIITYSGVEDKEGHSQCMVTMEDFVNKFDAMLGAKALLEMTAKRS</sequence>
<keyword evidence="1" id="KW-0732">Signal</keyword>
<comment type="caution">
    <text evidence="2">The sequence shown here is derived from an EMBL/GenBank/DDBJ whole genome shotgun (WGS) entry which is preliminary data.</text>
</comment>
<feature type="signal peptide" evidence="1">
    <location>
        <begin position="1"/>
        <end position="16"/>
    </location>
</feature>